<organism evidence="1">
    <name type="scientific">Siphoviridae sp. ctlgF9</name>
    <dbReference type="NCBI Taxonomy" id="2825649"/>
    <lineage>
        <taxon>Viruses</taxon>
        <taxon>Duplodnaviria</taxon>
        <taxon>Heunggongvirae</taxon>
        <taxon>Uroviricota</taxon>
        <taxon>Caudoviricetes</taxon>
    </lineage>
</organism>
<dbReference type="EMBL" id="BK015517">
    <property type="protein sequence ID" value="DAE10665.1"/>
    <property type="molecule type" value="Genomic_DNA"/>
</dbReference>
<evidence type="ECO:0000313" key="1">
    <source>
        <dbReference type="EMBL" id="DAE10665.1"/>
    </source>
</evidence>
<accession>A0A8S5PVR8</accession>
<proteinExistence type="predicted"/>
<protein>
    <submittedName>
        <fullName evidence="1">Uncharacterized protein</fullName>
    </submittedName>
</protein>
<reference evidence="1" key="1">
    <citation type="journal article" date="2021" name="Proc. Natl. Acad. Sci. U.S.A.">
        <title>A Catalog of Tens of Thousands of Viruses from Human Metagenomes Reveals Hidden Associations with Chronic Diseases.</title>
        <authorList>
            <person name="Tisza M.J."/>
            <person name="Buck C.B."/>
        </authorList>
    </citation>
    <scope>NUCLEOTIDE SEQUENCE</scope>
    <source>
        <strain evidence="1">CtlgF9</strain>
    </source>
</reference>
<sequence>MTRLDRLSENTLYEELRQLQIDFKELKYTQPTSGKSGVRTYESETGRTWDYDGTIPNGSREITVTFTGNGSQTQPIVNGYMFMHMGMINQDAWSFPQYSSIQGGLYYEDSDRAAVTVRKLMEIDESLAGDPLKTRWRTLILNTGNICRLRLKVRVRGTCAGYIEVNVK</sequence>
<name>A0A8S5PVR8_9CAUD</name>